<name>A0A8S5NBW9_9CAUD</name>
<sequence length="103" mass="12024">MKQSIMIDGIEIQYTIETKDIFAVLGSVYIYRPVTFLDTIRIIYRGLQRNCGYSFDEFQAAVMKGNIYPSKKRGHYPLSVATLRIRNRVKSVNKQFLQSRTPR</sequence>
<organism evidence="1">
    <name type="scientific">Myoviridae sp. ct0Tg8</name>
    <dbReference type="NCBI Taxonomy" id="2826598"/>
    <lineage>
        <taxon>Viruses</taxon>
        <taxon>Duplodnaviria</taxon>
        <taxon>Heunggongvirae</taxon>
        <taxon>Uroviricota</taxon>
        <taxon>Caudoviricetes</taxon>
    </lineage>
</organism>
<proteinExistence type="predicted"/>
<dbReference type="EMBL" id="BK015128">
    <property type="protein sequence ID" value="DAD92121.1"/>
    <property type="molecule type" value="Genomic_DNA"/>
</dbReference>
<evidence type="ECO:0000313" key="1">
    <source>
        <dbReference type="EMBL" id="DAD92121.1"/>
    </source>
</evidence>
<reference evidence="1" key="1">
    <citation type="journal article" date="2021" name="Proc. Natl. Acad. Sci. U.S.A.">
        <title>A Catalog of Tens of Thousands of Viruses from Human Metagenomes Reveals Hidden Associations with Chronic Diseases.</title>
        <authorList>
            <person name="Tisza M.J."/>
            <person name="Buck C.B."/>
        </authorList>
    </citation>
    <scope>NUCLEOTIDE SEQUENCE</scope>
    <source>
        <strain evidence="1">Ct0Tg8</strain>
    </source>
</reference>
<protein>
    <submittedName>
        <fullName evidence="1">Uncharacterized protein</fullName>
    </submittedName>
</protein>
<accession>A0A8S5NBW9</accession>